<dbReference type="Proteomes" id="UP000176216">
    <property type="component" value="Unassembled WGS sequence"/>
</dbReference>
<reference evidence="1 2" key="1">
    <citation type="journal article" date="2016" name="Nat. Commun.">
        <title>Thousands of microbial genomes shed light on interconnected biogeochemical processes in an aquifer system.</title>
        <authorList>
            <person name="Anantharaman K."/>
            <person name="Brown C.T."/>
            <person name="Hug L.A."/>
            <person name="Sharon I."/>
            <person name="Castelle C.J."/>
            <person name="Probst A.J."/>
            <person name="Thomas B.C."/>
            <person name="Singh A."/>
            <person name="Wilkins M.J."/>
            <person name="Karaoz U."/>
            <person name="Brodie E.L."/>
            <person name="Williams K.H."/>
            <person name="Hubbard S.S."/>
            <person name="Banfield J.F."/>
        </authorList>
    </citation>
    <scope>NUCLEOTIDE SEQUENCE [LARGE SCALE GENOMIC DNA]</scope>
</reference>
<evidence type="ECO:0000313" key="2">
    <source>
        <dbReference type="Proteomes" id="UP000176216"/>
    </source>
</evidence>
<name>A0A1G2EJ50_9BACT</name>
<accession>A0A1G2EJ50</accession>
<dbReference type="AlphaFoldDB" id="A0A1G2EJ50"/>
<gene>
    <name evidence="1" type="ORF">A2W71_01485</name>
</gene>
<sequence length="82" mass="9476">MLTNEDIQKIIEVVATKEDVKELKEDMSALREMTQSLVISVDKLVKALDDLRTEYASIISQNNRHEKWISQIAQKVGIKLEY</sequence>
<evidence type="ECO:0000313" key="1">
    <source>
        <dbReference type="EMBL" id="OGZ25381.1"/>
    </source>
</evidence>
<proteinExistence type="predicted"/>
<protein>
    <submittedName>
        <fullName evidence="1">Uncharacterized protein</fullName>
    </submittedName>
</protein>
<comment type="caution">
    <text evidence="1">The sequence shown here is derived from an EMBL/GenBank/DDBJ whole genome shotgun (WGS) entry which is preliminary data.</text>
</comment>
<organism evidence="1 2">
    <name type="scientific">Candidatus Nealsonbacteria bacterium RIFCSPLOWO2_02_39_8</name>
    <dbReference type="NCBI Taxonomy" id="1801674"/>
    <lineage>
        <taxon>Bacteria</taxon>
        <taxon>Candidatus Nealsoniibacteriota</taxon>
    </lineage>
</organism>
<dbReference type="EMBL" id="MHMJ01000026">
    <property type="protein sequence ID" value="OGZ25381.1"/>
    <property type="molecule type" value="Genomic_DNA"/>
</dbReference>